<keyword evidence="3" id="KW-1185">Reference proteome</keyword>
<protein>
    <submittedName>
        <fullName evidence="2">AsmA-like C-terminal region-containing protein</fullName>
    </submittedName>
</protein>
<dbReference type="RefSeq" id="WP_377048839.1">
    <property type="nucleotide sequence ID" value="NZ_JBHLVZ010000002.1"/>
</dbReference>
<accession>A0ABV6IME3</accession>
<reference evidence="2 3" key="1">
    <citation type="submission" date="2024-09" db="EMBL/GenBank/DDBJ databases">
        <authorList>
            <person name="Sun Q."/>
            <person name="Mori K."/>
        </authorList>
    </citation>
    <scope>NUCLEOTIDE SEQUENCE [LARGE SCALE GENOMIC DNA]</scope>
    <source>
        <strain evidence="2 3">CCM 7468</strain>
    </source>
</reference>
<evidence type="ECO:0000313" key="3">
    <source>
        <dbReference type="Proteomes" id="UP001589789"/>
    </source>
</evidence>
<gene>
    <name evidence="2" type="ORF">ACFFIC_04200</name>
</gene>
<dbReference type="PANTHER" id="PTHR30441">
    <property type="entry name" value="DUF748 DOMAIN-CONTAINING PROTEIN"/>
    <property type="match status" value="1"/>
</dbReference>
<dbReference type="Proteomes" id="UP001589789">
    <property type="component" value="Unassembled WGS sequence"/>
</dbReference>
<dbReference type="EMBL" id="JBHLVZ010000002">
    <property type="protein sequence ID" value="MFC0384751.1"/>
    <property type="molecule type" value="Genomic_DNA"/>
</dbReference>
<dbReference type="InterPro" id="IPR007844">
    <property type="entry name" value="AsmA"/>
</dbReference>
<proteinExistence type="predicted"/>
<dbReference type="InterPro" id="IPR052894">
    <property type="entry name" value="AsmA-related"/>
</dbReference>
<feature type="domain" description="AsmA" evidence="1">
    <location>
        <begin position="716"/>
        <end position="889"/>
    </location>
</feature>
<dbReference type="Pfam" id="PF05170">
    <property type="entry name" value="AsmA"/>
    <property type="match status" value="1"/>
</dbReference>
<evidence type="ECO:0000313" key="2">
    <source>
        <dbReference type="EMBL" id="MFC0384751.1"/>
    </source>
</evidence>
<comment type="caution">
    <text evidence="2">The sequence shown here is derived from an EMBL/GenBank/DDBJ whole genome shotgun (WGS) entry which is preliminary data.</text>
</comment>
<name>A0ABV6IME3_9PROT</name>
<evidence type="ECO:0000259" key="1">
    <source>
        <dbReference type="Pfam" id="PF05170"/>
    </source>
</evidence>
<dbReference type="PANTHER" id="PTHR30441:SF4">
    <property type="entry name" value="PROTEIN ASMA"/>
    <property type="match status" value="1"/>
</dbReference>
<sequence length="957" mass="97541">MRARRRLPLLLATLLVPAVLLGALWAAPLFTDWTARRDQLAELASARLGRPVTLHGPVRLRLLPHPVVEAEGVTLGPSEEPGGDTLAFSASALRLRVDGGALLLGRIAPREVALVGAELRLPWPPIDAAGLPAGLSALSAELVDSRIVLGVLRLDAVQARLTAGDATRGLRAEGRFAWNGLEWRFEAGLGRPGFDGITPIDLTLAVGDASVAARGVLTPEGTVEGGVEAAGPDLSLFVPGPPGPFRARGRMTVTSDLLAADDLAIDIGGSPARGAITLRLFPDPRLDVALQASRVDLDPWLGALRARPGALPLGLDLSAESASFRGVPLRRLRAAVFREAASASGGGRIALSDVSAVLPGGTTAELNGATAGDRLEAALHFSGTDLRATIDALGAAVGLNTSWIAPARLRSGEGRARLVVEPGSVAVPELTATIDGARVSGAGVLRQGPRPALGLGLNLDSLELDGWLRPGLDWPAASRMLGSIDANLRIAAERARGQGIAIERASLDAALENGRLTLRRLAGRLGGGDLAVSGTAMLGATPRVSDATLELSAPGARALVALLPAPWPRGARLAEEALTLRATANGAPEALALQLGADLGEARLEASATLDLPGRKGSGSLTLRHPGAPRFLADALGVDAGEWLGQGSLSLVAGLAAGPQGLAAERFDLVAGALRASGQLALSLDGPRPRLGGRVAAETVALPALSWASRAPLPFALLRAADAELALSVARLEPAGLPPLRELRGRLRLNAGVLALEEAEAVLNPGTLRGSAALDASGETPRATLSAMLRGAGITGPVLGLPLDIVAGEANAEARLEAAGSSPATLLATLSGEAALQARRGVLTGLDAAAAGRAAAAGDEPALRRALSGGATGFDELSLRATLSAGRAALAEGRASGEGVELSLRGDLDLPRAALDLLATEAPGAPVPPVGIRLTGPAADPRRLPDLAAWLRWRAER</sequence>
<organism evidence="2 3">
    <name type="scientific">Muricoccus vinaceus</name>
    <dbReference type="NCBI Taxonomy" id="424704"/>
    <lineage>
        <taxon>Bacteria</taxon>
        <taxon>Pseudomonadati</taxon>
        <taxon>Pseudomonadota</taxon>
        <taxon>Alphaproteobacteria</taxon>
        <taxon>Acetobacterales</taxon>
        <taxon>Roseomonadaceae</taxon>
        <taxon>Muricoccus</taxon>
    </lineage>
</organism>